<dbReference type="GO" id="GO:0005509">
    <property type="term" value="F:calcium ion binding"/>
    <property type="evidence" value="ECO:0007669"/>
    <property type="project" value="InterPro"/>
</dbReference>
<evidence type="ECO:0000259" key="2">
    <source>
        <dbReference type="PROSITE" id="PS50222"/>
    </source>
</evidence>
<feature type="domain" description="EF-hand" evidence="2">
    <location>
        <begin position="44"/>
        <end position="79"/>
    </location>
</feature>
<feature type="compositionally biased region" description="Low complexity" evidence="1">
    <location>
        <begin position="110"/>
        <end position="137"/>
    </location>
</feature>
<name>A0A368G0I7_ANCCA</name>
<dbReference type="EMBL" id="JOJR01000431">
    <property type="protein sequence ID" value="RCN37951.1"/>
    <property type="molecule type" value="Genomic_DNA"/>
</dbReference>
<feature type="region of interest" description="Disordered" evidence="1">
    <location>
        <begin position="204"/>
        <end position="268"/>
    </location>
</feature>
<gene>
    <name evidence="3" type="ORF">ANCCAN_16137</name>
</gene>
<keyword evidence="4" id="KW-1185">Reference proteome</keyword>
<protein>
    <submittedName>
        <fullName evidence="3">EF hand</fullName>
    </submittedName>
</protein>
<evidence type="ECO:0000313" key="4">
    <source>
        <dbReference type="Proteomes" id="UP000252519"/>
    </source>
</evidence>
<comment type="caution">
    <text evidence="3">The sequence shown here is derived from an EMBL/GenBank/DDBJ whole genome shotgun (WGS) entry which is preliminary data.</text>
</comment>
<dbReference type="InterPro" id="IPR011992">
    <property type="entry name" value="EF-hand-dom_pair"/>
</dbReference>
<sequence length="268" mass="30055">MWYSGGASARTQIIPPTTILQTFDTNRDGKVSYEEIKHEILRITDGFTLKQMFKAIDFDKDYHLTPLEYLALLNELEFRRKEGNLNAAPRTIHLSSPILTDNERSQEKATTLSTTVETESEVGTTTTAVRTTADTDVSSTTPFPSVEIKMRSRRDASKGMIRVMPARTMHEFQFDEEPLLAEKSEGTTGVNKRIRSSATVKLVQVGPRRSKRDGKKEDTAPPLASPLTELKKEQMRELSKIQNNLSGGGRSPSIDLSVTVPYDDKDFQ</sequence>
<dbReference type="Proteomes" id="UP000252519">
    <property type="component" value="Unassembled WGS sequence"/>
</dbReference>
<dbReference type="Gene3D" id="1.10.238.10">
    <property type="entry name" value="EF-hand"/>
    <property type="match status" value="1"/>
</dbReference>
<evidence type="ECO:0000256" key="1">
    <source>
        <dbReference type="SAM" id="MobiDB-lite"/>
    </source>
</evidence>
<dbReference type="Pfam" id="PF13202">
    <property type="entry name" value="EF-hand_5"/>
    <property type="match status" value="1"/>
</dbReference>
<proteinExistence type="predicted"/>
<organism evidence="3 4">
    <name type="scientific">Ancylostoma caninum</name>
    <name type="common">Dog hookworm</name>
    <dbReference type="NCBI Taxonomy" id="29170"/>
    <lineage>
        <taxon>Eukaryota</taxon>
        <taxon>Metazoa</taxon>
        <taxon>Ecdysozoa</taxon>
        <taxon>Nematoda</taxon>
        <taxon>Chromadorea</taxon>
        <taxon>Rhabditida</taxon>
        <taxon>Rhabditina</taxon>
        <taxon>Rhabditomorpha</taxon>
        <taxon>Strongyloidea</taxon>
        <taxon>Ancylostomatidae</taxon>
        <taxon>Ancylostomatinae</taxon>
        <taxon>Ancylostoma</taxon>
    </lineage>
</organism>
<dbReference type="SUPFAM" id="SSF47473">
    <property type="entry name" value="EF-hand"/>
    <property type="match status" value="1"/>
</dbReference>
<reference evidence="3 4" key="1">
    <citation type="submission" date="2014-10" db="EMBL/GenBank/DDBJ databases">
        <title>Draft genome of the hookworm Ancylostoma caninum.</title>
        <authorList>
            <person name="Mitreva M."/>
        </authorList>
    </citation>
    <scope>NUCLEOTIDE SEQUENCE [LARGE SCALE GENOMIC DNA]</scope>
    <source>
        <strain evidence="3 4">Baltimore</strain>
    </source>
</reference>
<dbReference type="OrthoDB" id="5845353at2759"/>
<dbReference type="AlphaFoldDB" id="A0A368G0I7"/>
<dbReference type="InterPro" id="IPR002048">
    <property type="entry name" value="EF_hand_dom"/>
</dbReference>
<accession>A0A368G0I7</accession>
<feature type="region of interest" description="Disordered" evidence="1">
    <location>
        <begin position="103"/>
        <end position="142"/>
    </location>
</feature>
<evidence type="ECO:0000313" key="3">
    <source>
        <dbReference type="EMBL" id="RCN37951.1"/>
    </source>
</evidence>
<dbReference type="PROSITE" id="PS50222">
    <property type="entry name" value="EF_HAND_2"/>
    <property type="match status" value="1"/>
</dbReference>
<feature type="compositionally biased region" description="Basic and acidic residues" evidence="1">
    <location>
        <begin position="229"/>
        <end position="239"/>
    </location>
</feature>